<dbReference type="AlphaFoldDB" id="A0A4D6NGC0"/>
<organism evidence="1 3">
    <name type="scientific">Vigna unguiculata</name>
    <name type="common">Cowpea</name>
    <dbReference type="NCBI Taxonomy" id="3917"/>
    <lineage>
        <taxon>Eukaryota</taxon>
        <taxon>Viridiplantae</taxon>
        <taxon>Streptophyta</taxon>
        <taxon>Embryophyta</taxon>
        <taxon>Tracheophyta</taxon>
        <taxon>Spermatophyta</taxon>
        <taxon>Magnoliopsida</taxon>
        <taxon>eudicotyledons</taxon>
        <taxon>Gunneridae</taxon>
        <taxon>Pentapetalae</taxon>
        <taxon>rosids</taxon>
        <taxon>fabids</taxon>
        <taxon>Fabales</taxon>
        <taxon>Fabaceae</taxon>
        <taxon>Papilionoideae</taxon>
        <taxon>50 kb inversion clade</taxon>
        <taxon>NPAAA clade</taxon>
        <taxon>indigoferoid/millettioid clade</taxon>
        <taxon>Phaseoleae</taxon>
        <taxon>Vigna</taxon>
    </lineage>
</organism>
<protein>
    <submittedName>
        <fullName evidence="1">Crooked neck</fullName>
    </submittedName>
</protein>
<dbReference type="Gramene" id="Vigun05g143566.1.v1.2">
    <property type="protein sequence ID" value="Vigun05g143566.1.v1.2"/>
    <property type="gene ID" value="Vigun05g143566.v1.2"/>
</dbReference>
<evidence type="ECO:0000313" key="1">
    <source>
        <dbReference type="EMBL" id="QCE11215.1"/>
    </source>
</evidence>
<dbReference type="EMBL" id="CP039354">
    <property type="protein sequence ID" value="QCE11215.1"/>
    <property type="molecule type" value="Genomic_DNA"/>
</dbReference>
<keyword evidence="3" id="KW-1185">Reference proteome</keyword>
<name>A0A4D6NGC0_VIGUN</name>
<dbReference type="Proteomes" id="UP000501690">
    <property type="component" value="Linkage Group LG10"/>
</dbReference>
<gene>
    <name evidence="1" type="ORF">DEO72_LG10g2448</name>
    <name evidence="2" type="ORF">DEO72_LG10g2449</name>
</gene>
<evidence type="ECO:0000313" key="2">
    <source>
        <dbReference type="EMBL" id="QCE11216.1"/>
    </source>
</evidence>
<reference evidence="1 3" key="1">
    <citation type="submission" date="2019-04" db="EMBL/GenBank/DDBJ databases">
        <title>An improved genome assembly and genetic linkage map for asparagus bean, Vigna unguiculata ssp. sesquipedialis.</title>
        <authorList>
            <person name="Xia Q."/>
            <person name="Zhang R."/>
            <person name="Dong Y."/>
        </authorList>
    </citation>
    <scope>NUCLEOTIDE SEQUENCE [LARGE SCALE GENOMIC DNA]</scope>
    <source>
        <tissue evidence="1">Leaf</tissue>
    </source>
</reference>
<evidence type="ECO:0000313" key="3">
    <source>
        <dbReference type="Proteomes" id="UP000501690"/>
    </source>
</evidence>
<accession>A0A4D6NGC0</accession>
<sequence>METTFGELGDVSLIQSKLPKKLKKRTHVAIEDGSTRIEEFVNILFPEESQTTNLNILEATYKWKKQKLSFDC</sequence>
<dbReference type="EMBL" id="CP039354">
    <property type="protein sequence ID" value="QCE11216.1"/>
    <property type="molecule type" value="Genomic_DNA"/>
</dbReference>
<proteinExistence type="predicted"/>
<dbReference type="OrthoDB" id="1433393at2759"/>